<feature type="domain" description="FIST" evidence="1">
    <location>
        <begin position="26"/>
        <end position="218"/>
    </location>
</feature>
<evidence type="ECO:0000259" key="1">
    <source>
        <dbReference type="SMART" id="SM00897"/>
    </source>
</evidence>
<organism evidence="3 4">
    <name type="scientific">Uliginosibacterium sediminicola</name>
    <dbReference type="NCBI Taxonomy" id="2024550"/>
    <lineage>
        <taxon>Bacteria</taxon>
        <taxon>Pseudomonadati</taxon>
        <taxon>Pseudomonadota</taxon>
        <taxon>Betaproteobacteria</taxon>
        <taxon>Rhodocyclales</taxon>
        <taxon>Zoogloeaceae</taxon>
        <taxon>Uliginosibacterium</taxon>
    </lineage>
</organism>
<evidence type="ECO:0000313" key="4">
    <source>
        <dbReference type="Proteomes" id="UP001410394"/>
    </source>
</evidence>
<dbReference type="InterPro" id="IPR019494">
    <property type="entry name" value="FIST_C"/>
</dbReference>
<dbReference type="Proteomes" id="UP001410394">
    <property type="component" value="Unassembled WGS sequence"/>
</dbReference>
<dbReference type="PANTHER" id="PTHR40252">
    <property type="entry name" value="BLR0328 PROTEIN"/>
    <property type="match status" value="1"/>
</dbReference>
<gene>
    <name evidence="3" type="ORF">ABDB84_04375</name>
</gene>
<dbReference type="PANTHER" id="PTHR40252:SF2">
    <property type="entry name" value="BLR0328 PROTEIN"/>
    <property type="match status" value="1"/>
</dbReference>
<dbReference type="Pfam" id="PF08495">
    <property type="entry name" value="FIST"/>
    <property type="match status" value="1"/>
</dbReference>
<evidence type="ECO:0000313" key="3">
    <source>
        <dbReference type="EMBL" id="MEN3067703.1"/>
    </source>
</evidence>
<dbReference type="EMBL" id="JBDIVE010000002">
    <property type="protein sequence ID" value="MEN3067703.1"/>
    <property type="molecule type" value="Genomic_DNA"/>
</dbReference>
<dbReference type="SMART" id="SM00897">
    <property type="entry name" value="FIST"/>
    <property type="match status" value="1"/>
</dbReference>
<comment type="caution">
    <text evidence="3">The sequence shown here is derived from an EMBL/GenBank/DDBJ whole genome shotgun (WGS) entry which is preliminary data.</text>
</comment>
<evidence type="ECO:0000259" key="2">
    <source>
        <dbReference type="SMART" id="SM01204"/>
    </source>
</evidence>
<sequence>MKSAQISLQAVDQIRAEQLQTLASLEPHLLIVFGSSAVFRHPELVERLRRNFPTAEIVGCSTAGEICNDGAHDGSVLINALHFEHPALRVISTRLADMDDSFAAGERLGLALKPSGVHTVLVFAPGTQINGSLLIEGMRSQLGKAHIAGGLAGDGADFKQTYTLHNMSIASEQVVAVGLSSNRLNTGFGSYGGWKPFGPARKVTRSQHNLLFELDGEPALDVYKRYLGEHAERLPASGLLFPFSMLSESRAEVGVIRSILAVDEEQGALVLAGDVVENGFLQLMHASTDALVDGAVTAAEAAHVYGAGQGFALLVSCVGRKLVMGGRTDEEVDAVIEVLGSNNTYAGFHSYGEISPGNTQKGCNLYNQTMTIAYLVEQ</sequence>
<dbReference type="RefSeq" id="WP_345918470.1">
    <property type="nucleotide sequence ID" value="NZ_JBDIVE010000002.1"/>
</dbReference>
<keyword evidence="4" id="KW-1185">Reference proteome</keyword>
<dbReference type="SMART" id="SM01204">
    <property type="entry name" value="FIST_C"/>
    <property type="match status" value="1"/>
</dbReference>
<proteinExistence type="predicted"/>
<dbReference type="InterPro" id="IPR013702">
    <property type="entry name" value="FIST_domain_N"/>
</dbReference>
<feature type="domain" description="FIST C-domain" evidence="2">
    <location>
        <begin position="219"/>
        <end position="357"/>
    </location>
</feature>
<accession>A0ABU9YVW9</accession>
<name>A0ABU9YVW9_9RHOO</name>
<protein>
    <submittedName>
        <fullName evidence="3">FIST N-terminal domain-containing protein</fullName>
    </submittedName>
</protein>
<dbReference type="Pfam" id="PF10442">
    <property type="entry name" value="FIST_C"/>
    <property type="match status" value="1"/>
</dbReference>
<reference evidence="3 4" key="1">
    <citation type="journal article" date="2018" name="Int. J. Syst. Evol. Microbiol.">
        <title>Uliginosibacterium sediminicola sp. nov., isolated from freshwater sediment.</title>
        <authorList>
            <person name="Hwang W.M."/>
            <person name="Kim S.M."/>
            <person name="Kang K."/>
            <person name="Ahn T.Y."/>
        </authorList>
    </citation>
    <scope>NUCLEOTIDE SEQUENCE [LARGE SCALE GENOMIC DNA]</scope>
    <source>
        <strain evidence="3 4">M1-21</strain>
    </source>
</reference>